<gene>
    <name evidence="2" type="ORF">ACFSUQ_04455</name>
</gene>
<dbReference type="EMBL" id="JBHUNF010000002">
    <property type="protein sequence ID" value="MFD2674550.1"/>
    <property type="molecule type" value="Genomic_DNA"/>
</dbReference>
<name>A0ABW5RIS7_9MICO</name>
<dbReference type="RefSeq" id="WP_066058900.1">
    <property type="nucleotide sequence ID" value="NZ_JBHUNF010000002.1"/>
</dbReference>
<evidence type="ECO:0000256" key="1">
    <source>
        <dbReference type="SAM" id="Coils"/>
    </source>
</evidence>
<accession>A0ABW5RIS7</accession>
<protein>
    <submittedName>
        <fullName evidence="2">Uncharacterized protein</fullName>
    </submittedName>
</protein>
<evidence type="ECO:0000313" key="2">
    <source>
        <dbReference type="EMBL" id="MFD2674550.1"/>
    </source>
</evidence>
<evidence type="ECO:0000313" key="3">
    <source>
        <dbReference type="Proteomes" id="UP001597453"/>
    </source>
</evidence>
<organism evidence="2 3">
    <name type="scientific">Gulosibacter bifidus</name>
    <dbReference type="NCBI Taxonomy" id="272239"/>
    <lineage>
        <taxon>Bacteria</taxon>
        <taxon>Bacillati</taxon>
        <taxon>Actinomycetota</taxon>
        <taxon>Actinomycetes</taxon>
        <taxon>Micrococcales</taxon>
        <taxon>Microbacteriaceae</taxon>
        <taxon>Gulosibacter</taxon>
    </lineage>
</organism>
<reference evidence="3" key="1">
    <citation type="journal article" date="2019" name="Int. J. Syst. Evol. Microbiol.">
        <title>The Global Catalogue of Microorganisms (GCM) 10K type strain sequencing project: providing services to taxonomists for standard genome sequencing and annotation.</title>
        <authorList>
            <consortium name="The Broad Institute Genomics Platform"/>
            <consortium name="The Broad Institute Genome Sequencing Center for Infectious Disease"/>
            <person name="Wu L."/>
            <person name="Ma J."/>
        </authorList>
    </citation>
    <scope>NUCLEOTIDE SEQUENCE [LARGE SCALE GENOMIC DNA]</scope>
    <source>
        <strain evidence="3">TISTR 1511</strain>
    </source>
</reference>
<dbReference type="Proteomes" id="UP001597453">
    <property type="component" value="Unassembled WGS sequence"/>
</dbReference>
<comment type="caution">
    <text evidence="2">The sequence shown here is derived from an EMBL/GenBank/DDBJ whole genome shotgun (WGS) entry which is preliminary data.</text>
</comment>
<proteinExistence type="predicted"/>
<keyword evidence="3" id="KW-1185">Reference proteome</keyword>
<feature type="coiled-coil region" evidence="1">
    <location>
        <begin position="11"/>
        <end position="52"/>
    </location>
</feature>
<keyword evidence="1" id="KW-0175">Coiled coil</keyword>
<sequence length="83" mass="9365">MSTSAGKLSEEARLQSELRAAQLTVRQLQQRIDRLERRVAAEQASAAMFANQVKELRASRSWQLTLPVRAGMRAMRAVRGRRG</sequence>